<accession>A0ABU8MJJ1</accession>
<keyword evidence="2" id="KW-1133">Transmembrane helix</keyword>
<keyword evidence="2" id="KW-0472">Membrane</keyword>
<feature type="region of interest" description="Disordered" evidence="1">
    <location>
        <begin position="191"/>
        <end position="224"/>
    </location>
</feature>
<dbReference type="RefSeq" id="WP_337694268.1">
    <property type="nucleotide sequence ID" value="NZ_JBBEGN010000002.1"/>
</dbReference>
<feature type="transmembrane region" description="Helical" evidence="2">
    <location>
        <begin position="235"/>
        <end position="254"/>
    </location>
</feature>
<comment type="caution">
    <text evidence="4">The sequence shown here is derived from an EMBL/GenBank/DDBJ whole genome shotgun (WGS) entry which is preliminary data.</text>
</comment>
<evidence type="ECO:0000256" key="2">
    <source>
        <dbReference type="SAM" id="Phobius"/>
    </source>
</evidence>
<dbReference type="InterPro" id="IPR052714">
    <property type="entry name" value="MFS_Exporter"/>
</dbReference>
<dbReference type="Gene3D" id="1.20.1250.20">
    <property type="entry name" value="MFS general substrate transporter like domains"/>
    <property type="match status" value="1"/>
</dbReference>
<gene>
    <name evidence="4" type="ORF">WCD74_06915</name>
</gene>
<feature type="transmembrane region" description="Helical" evidence="2">
    <location>
        <begin position="133"/>
        <end position="155"/>
    </location>
</feature>
<organism evidence="4 5">
    <name type="scientific">Actinomycetospora aurantiaca</name>
    <dbReference type="NCBI Taxonomy" id="3129233"/>
    <lineage>
        <taxon>Bacteria</taxon>
        <taxon>Bacillati</taxon>
        <taxon>Actinomycetota</taxon>
        <taxon>Actinomycetes</taxon>
        <taxon>Pseudonocardiales</taxon>
        <taxon>Pseudonocardiaceae</taxon>
        <taxon>Actinomycetospora</taxon>
    </lineage>
</organism>
<feature type="transmembrane region" description="Helical" evidence="2">
    <location>
        <begin position="260"/>
        <end position="276"/>
    </location>
</feature>
<sequence length="411" mass="39896">MSALRSGPFLAVLAATVAAFGGYALLLPVLPLWAAAGGSGPGLAGSVTGVFMAATVVSQLGVPALLRAVGHRAALALGALALGLPAALLPLSPDLVLTMPVAVVRGIGFGILTVTGAALVSDLVPARIRGRATGVYGIAIGLPQLVLLTGGVWAWSRLGPAPVLLAGAALPLLALPAMTLLPRRVVPASLDPAPEPVPEPAPDGTNGSFVTEEGDERPVRTEPAGLRARSAAGPWLVMLVCAASAGGVITVLPLAGAPGVAAVALFALTIAQLVGRAGSGELGDRFGLAGRVTGPALAVTAVGAGTAAWGLEGGATPAVVLGAALIGLGFGAVQNDTLVTLFDRAGPGRSGTASSVWNTAYDAGTGVGATALSAVLGVAGAPWSFAVAALGCVLALGAAPWRGVGSTRTSG</sequence>
<dbReference type="PANTHER" id="PTHR23531">
    <property type="entry name" value="QUINOLENE RESISTANCE PROTEIN NORA"/>
    <property type="match status" value="1"/>
</dbReference>
<dbReference type="Proteomes" id="UP001385809">
    <property type="component" value="Unassembled WGS sequence"/>
</dbReference>
<dbReference type="PANTHER" id="PTHR23531:SF1">
    <property type="entry name" value="QUINOLENE RESISTANCE PROTEIN NORA"/>
    <property type="match status" value="1"/>
</dbReference>
<feature type="transmembrane region" description="Helical" evidence="2">
    <location>
        <begin position="315"/>
        <end position="333"/>
    </location>
</feature>
<dbReference type="InterPro" id="IPR036259">
    <property type="entry name" value="MFS_trans_sf"/>
</dbReference>
<dbReference type="InterPro" id="IPR001763">
    <property type="entry name" value="Rhodanese-like_dom"/>
</dbReference>
<keyword evidence="5" id="KW-1185">Reference proteome</keyword>
<feature type="transmembrane region" description="Helical" evidence="2">
    <location>
        <begin position="42"/>
        <end position="66"/>
    </location>
</feature>
<name>A0ABU8MJJ1_9PSEU</name>
<dbReference type="SUPFAM" id="SSF103473">
    <property type="entry name" value="MFS general substrate transporter"/>
    <property type="match status" value="1"/>
</dbReference>
<reference evidence="4 5" key="1">
    <citation type="submission" date="2024-03" db="EMBL/GenBank/DDBJ databases">
        <title>Actinomycetospora sp. OC33-EN08, a novel actinomycete isolated from wild orchid (Aerides multiflora).</title>
        <authorList>
            <person name="Suriyachadkun C."/>
        </authorList>
    </citation>
    <scope>NUCLEOTIDE SEQUENCE [LARGE SCALE GENOMIC DNA]</scope>
    <source>
        <strain evidence="4 5">OC33-EN08</strain>
    </source>
</reference>
<dbReference type="InterPro" id="IPR011701">
    <property type="entry name" value="MFS"/>
</dbReference>
<protein>
    <submittedName>
        <fullName evidence="4">MFS transporter</fullName>
    </submittedName>
</protein>
<evidence type="ECO:0000313" key="4">
    <source>
        <dbReference type="EMBL" id="MEJ2867490.1"/>
    </source>
</evidence>
<feature type="transmembrane region" description="Helical" evidence="2">
    <location>
        <begin position="73"/>
        <end position="91"/>
    </location>
</feature>
<evidence type="ECO:0000259" key="3">
    <source>
        <dbReference type="PROSITE" id="PS50206"/>
    </source>
</evidence>
<feature type="transmembrane region" description="Helical" evidence="2">
    <location>
        <begin position="288"/>
        <end position="309"/>
    </location>
</feature>
<feature type="transmembrane region" description="Helical" evidence="2">
    <location>
        <begin position="97"/>
        <end position="121"/>
    </location>
</feature>
<proteinExistence type="predicted"/>
<dbReference type="Pfam" id="PF07690">
    <property type="entry name" value="MFS_1"/>
    <property type="match status" value="1"/>
</dbReference>
<feature type="transmembrane region" description="Helical" evidence="2">
    <location>
        <begin position="12"/>
        <end position="36"/>
    </location>
</feature>
<dbReference type="PROSITE" id="PS50206">
    <property type="entry name" value="RHODANESE_3"/>
    <property type="match status" value="1"/>
</dbReference>
<feature type="domain" description="Rhodanese" evidence="3">
    <location>
        <begin position="139"/>
        <end position="164"/>
    </location>
</feature>
<dbReference type="EMBL" id="JBBEGN010000002">
    <property type="protein sequence ID" value="MEJ2867490.1"/>
    <property type="molecule type" value="Genomic_DNA"/>
</dbReference>
<evidence type="ECO:0000313" key="5">
    <source>
        <dbReference type="Proteomes" id="UP001385809"/>
    </source>
</evidence>
<evidence type="ECO:0000256" key="1">
    <source>
        <dbReference type="SAM" id="MobiDB-lite"/>
    </source>
</evidence>
<keyword evidence="2" id="KW-0812">Transmembrane</keyword>
<feature type="transmembrane region" description="Helical" evidence="2">
    <location>
        <begin position="161"/>
        <end position="181"/>
    </location>
</feature>